<dbReference type="PROSITE" id="PS50096">
    <property type="entry name" value="IQ"/>
    <property type="match status" value="1"/>
</dbReference>
<evidence type="ECO:0000256" key="1">
    <source>
        <dbReference type="SAM" id="MobiDB-lite"/>
    </source>
</evidence>
<feature type="compositionally biased region" description="Pro residues" evidence="1">
    <location>
        <begin position="560"/>
        <end position="574"/>
    </location>
</feature>
<feature type="region of interest" description="Disordered" evidence="1">
    <location>
        <begin position="2466"/>
        <end position="2595"/>
    </location>
</feature>
<dbReference type="EMBL" id="FN649734">
    <property type="protein sequence ID" value="CBJ26209.1"/>
    <property type="molecule type" value="Genomic_DNA"/>
</dbReference>
<feature type="compositionally biased region" description="Gly residues" evidence="1">
    <location>
        <begin position="3735"/>
        <end position="3745"/>
    </location>
</feature>
<protein>
    <submittedName>
        <fullName evidence="2">Uncharacterized protein</fullName>
    </submittedName>
</protein>
<feature type="compositionally biased region" description="Acidic residues" evidence="1">
    <location>
        <begin position="1658"/>
        <end position="1671"/>
    </location>
</feature>
<feature type="region of interest" description="Disordered" evidence="1">
    <location>
        <begin position="1034"/>
        <end position="1088"/>
    </location>
</feature>
<feature type="compositionally biased region" description="Low complexity" evidence="1">
    <location>
        <begin position="1467"/>
        <end position="1484"/>
    </location>
</feature>
<feature type="region of interest" description="Disordered" evidence="1">
    <location>
        <begin position="2692"/>
        <end position="2829"/>
    </location>
</feature>
<feature type="compositionally biased region" description="Low complexity" evidence="1">
    <location>
        <begin position="2584"/>
        <end position="2593"/>
    </location>
</feature>
<feature type="compositionally biased region" description="Acidic residues" evidence="1">
    <location>
        <begin position="3759"/>
        <end position="3777"/>
    </location>
</feature>
<dbReference type="OrthoDB" id="10555137at2759"/>
<feature type="region of interest" description="Disordered" evidence="1">
    <location>
        <begin position="2078"/>
        <end position="2194"/>
    </location>
</feature>
<evidence type="ECO:0000313" key="3">
    <source>
        <dbReference type="Proteomes" id="UP000002630"/>
    </source>
</evidence>
<evidence type="ECO:0000313" key="2">
    <source>
        <dbReference type="EMBL" id="CBJ26209.1"/>
    </source>
</evidence>
<feature type="compositionally biased region" description="Low complexity" evidence="1">
    <location>
        <begin position="358"/>
        <end position="371"/>
    </location>
</feature>
<feature type="compositionally biased region" description="Gly residues" evidence="1">
    <location>
        <begin position="3943"/>
        <end position="3952"/>
    </location>
</feature>
<feature type="compositionally biased region" description="Acidic residues" evidence="1">
    <location>
        <begin position="2531"/>
        <end position="2550"/>
    </location>
</feature>
<dbReference type="Proteomes" id="UP000002630">
    <property type="component" value="Linkage Group LG09"/>
</dbReference>
<feature type="compositionally biased region" description="Basic and acidic residues" evidence="1">
    <location>
        <begin position="1643"/>
        <end position="1657"/>
    </location>
</feature>
<feature type="compositionally biased region" description="Low complexity" evidence="1">
    <location>
        <begin position="2094"/>
        <end position="2122"/>
    </location>
</feature>
<feature type="compositionally biased region" description="Basic and acidic residues" evidence="1">
    <location>
        <begin position="1696"/>
        <end position="1710"/>
    </location>
</feature>
<feature type="region of interest" description="Disordered" evidence="1">
    <location>
        <begin position="1643"/>
        <end position="1758"/>
    </location>
</feature>
<feature type="compositionally biased region" description="Basic and acidic residues" evidence="1">
    <location>
        <begin position="190"/>
        <end position="212"/>
    </location>
</feature>
<feature type="compositionally biased region" description="Basic and acidic residues" evidence="1">
    <location>
        <begin position="1337"/>
        <end position="1350"/>
    </location>
</feature>
<sequence>MGSRDEEDPPLPPLRRRVLRSSGTARANALAGEQSNSVAADAGSSRRAVDEGGAFGGAADVEGGDSRAEGSRQGAGGVGGSGDDRGGAIGATAAPGEEEELLNPAQSSTADAAAPAREQAVAAAVPRARATVTDTVLQQSRRLRGEAAAKEEAERQRQEQQRRQGGGARGGSGDRHRQTLAFMVRQRKQAAMEKRRAQQEKIESAENLRRALEAPPPRPGWVSVVDVKSRPGSPARMEYQPRRAATQGLRRGPRGKENRGGGGDAGGGGERRGVRRREPPPPPSSRAAPRPRSTSKPRRKAGEDDARRRGKSPPPRAIGAAALGVTDPRSRSRRKGTDVVAANNRPGGGRGGGGGINKGARSGRVVSKSSGSDGGGGNRSRPFGSHPPAYGEAQVALRRDANGPAATARRQWRPADGWENVGGGGGGDDVDGGFRPDRPEREDGGGYGATVAEVEVPRKEVRRSDRSLQDEAEELLLGEPYSRPVLLDTGSEAEPELRQEEREGGSGGGARVVDEDDEEEDSLDERLPFMLASLERVALTVHDLQGRCARLSRVLDEPRPTPPPIRPSEPPQVVPVPATAVAAAAGGGLDGDRPKMSTARRQLSVFSEGAQAEAAEQHRRQSQQACVPQQQLRLDTGRARIPDQRPAITVPTPVVLPPRQAPPLLGPTTSPPRRHSQLDPGPERPPYFSAAEPPAASPAAGTAAESGSAARGDTVAERRTAGSGNAWPVSVQPRNSRASPTPLDGASPTAFRISPLPPDAAGPSAQEDLPAEMPAVEAAWGSPVEFEEDGLGLRRPRDSVSGDSSSRHGDGGGRPWTPVAGSWITEVLRKLREPSGAGEREAERASSSAARGARPDDGRVDATAAVAAAAAEEYRRSGFASRRPGDVLSEAEGGDGDGLPAWMPRAAGGGSRGGGRARQSSWRSSDNARGEDGSSTSSGSGNGGGEEGGRKRAAGGFSLVSLVAGDIVRAQREAATRRRQEEEEAASAAAAAAAAAAARARELHQHQQDALLTASEDAAVADAVRSAARVVAAEESSRIDSLSQEAATRTGPAAAGVDVGEDAAAAAGRTTAADRSPSESPRTDSRQELKKNLWDSLLQRGPALAPSRRQELLESSRVASDGGFVGGGGDMREAAESLPSQAAADEPGTDGGEEDGRRRRRRLAPAELQAQLLNELRLHDDLQDAELQADALLAAQRVEEARREARVAGLLLRRERNSKAQAQADTLLQQQDVFEAALAQNDATHEARLRRLKQEAGERAARQAEAATVAIAATSAAALGAHGRQAGAAVAAVAAAGARAQTQQATAMAAQAAMFLEFQERAVERGRAMARRGARGGMREEAERERERLSSDGGGSLGEEGSEGEGRRRMHSGSEEGMQQGGRARTDFDSLLEHSPVHNGRSILHQVPSAPAAVAAGAAAAAATEPHQQTPEFWPSEEPLSPELRERKSSAAARGFSRSDQPRQQVSRNGSRNGSRASGRLSCSVGGGGGGGGGSGGEFSPGTHMRLSHDGFNSFAAGVRRQQHGGSAGGAAAAGRANSSASLGGSGGAARSASSSSAVLGDGGMVGAHDLDALLDYRMAALRDSARRQQRLSSSPLEPLRRSGPLAGAGRGAAAGSGGGGGGTQGAASVEYAAVRREIELEREAMSRRTQEQLRELEGEEELDDGDDDDERYTSFESSGDEDGDDDRYHRRSRSTKQDEDSRRYGRAEEAAQDGDETVGGAASLPDDDEEVADKALPQEDDYRGVGGPAEDVREGSLHLDESLALELQESVVPLAAAGRPSQATERVAGTGSATGGAPRDGEEWPDQGDADTVPDDISAASSAFSSAAEAVPDEASEGSPVGEGRLGSDNIGAAEQQKEHRLVDVPEEVASSGDAEEAAGEILDEISAGRGGTQSDELEEEAYDSVSFEEDAAEDSDGHSAAADSEAEEIADARSDASPAARRHSQDFEASPPSPLPPAAAETAPAPLDDDGASAGLLSPPVLHGEDVESGGRSDRRPAPGGLRPGSAGSLGSMEAVVARRRDTVQQVRGKLEGLRESRDRVRAKRALVQQLGILEAEEASLLEQLPLEEQALAKEESELQQVMAREHRDTEAAPSPATATAAASTDGADLALEVAGGIERAAGEGGRDHHQPSPSPPPWGVEKLWSDTDSDRGGVANGEEDGYGDGGGVEEFKFSAPPTATTTTTMAPEAVPEEEMLGAGAGLRADAPPPAAAMAAVDIEPDLLADEGYVDVEPAQPPALADWIALGAAEAARDDLAAAAAFGELPGRLEGRQDGAPETPPPPSAVASVAAAEAEARPNLDEDSFCSSSGGGGAEEGGGYSDADSEARLTALVARVAVRGEESRAALIVQALVRGRAARRLAAANRGRECAREEAAAAAAAQTAAIAPPSPATAAGSAGEVEGGISEGAAVSWMAWKERGEAVSDSFGSSDSERGQTSAMLTERNAREITAYEHEHARLSEIAKEEEEAAVTAGVAALTNTQDPQEPVRSPGTREGREAEPTQGPSVQVESREEGGDDGDGSSPSIAEEILEESAPEEVEDAPAEGELDALPPLATISTLAGSAADGGGGDVTTRQGDKLGASATAANARAGSPVDASMLRDYDHVEEALPPVEEEKCGHGSDSLAYGYGLEAFGFEDVEDAVVVAAGAAGRERNSLAAAARAEDGLSSKVVAAVAAPVGDADDSFIAERGDSAEPSCTDLMVPLAGGTPAKEGSVAATAATARGSNFLQPPHGGSGGVATSNYDSCADDDDDAYSESFEEDRTDLEKGDNDDHEAGGGSPVAEHPAPGDGAHYHYDGGIGRAGHDAAADAGSSSGERTDERPVVLSSVSEVCSEDLLAQDDSSLVGSFSIGRDYLEDALPPASGSRTSGGAAVAGGELLPWQALVFDASPSSERDGGLGAGAAAVAGYPESSSPGMCGYDDEGGVGGGVTSVAASVTDGVSVDREKETAELQEHPQEAGDTAAAAAAEEKCEGVGASGETNDDGGDNGAAQGLLLPSPSPEPEVLGEYNAGSFLCHSPDGAVEVQSDDGTAAAVVRSGNLEEGAGSTLVVPESALGGEVAVAVAADGGLSGVADADGNHGRVEEPTLEADVAERVSRSDSGVLSGGQATSLDAGYTFVEKAEPPDGGGELEEGGDREELGGEAEALGAEVDQPRGSPPRLLVSTPPDVVEPGPLSIDGGEEGASAGPENRHEKLGLGSNVDVVDVGENEPKEALVGDVQLPPGAIGGGNESDNKQPGGAWSGGYDFEEKAVVPWDEGEGLQGEKAEAVVVGDGRGLPPDVQEGDEEDDASTWSGRKFDFEEDAVVAAEPSARGEAPPDDDDGDEACLARTDAPAVAVEAEGERGDVGEVNVYRAWAAGGGGAAGDAVVEQEAGEPHAEQPLAEEESSRPEVPFSAVAARAEDGIDYLETFDHVEDAVRPPAVGEEEPPLLLRPRPSEDQEISSVSSMSDEGDQRGREEEEEALRAVVGVGGDGATAAVLDSSHDSFGRGGGSDGDAVEDPSPVHELQQQQQQQSLSAEKQPDEVASDGPKIPAIGDVATATTAVAAVGVDAEHTVAPGSSLPPAEAQEEGRVPEAENGTVACGSIAVGSTGDGDGDDSVSGLPASGLLASGTKPTSVPPLAADDGAVVVVAREEAAYGTETAVEEAKATGVASTDSSGEDAPPASLWGRSRTSEDKERLVDDITDKLLASLLKRALGTPAPPPPGGRATAPEREEEEQRDGPPAGHATGDALVGGGASGDEGIGSRRGPAMWEELGTYEDTDDDDDDGEEEERDDAGTREDWGTAAVTETYRSEEGMLMVVRDNGSDDSGGSGGGGGGNDAAALGDSPEQERKYQQPEQRRDAEEDGEPGESGQPSRSGDAGNDGGSGAVSARLGDEEQDDDDDEYYFPPLTLARPKKPWMALAALADNDNGSSSGGQHHDPQTPYPDNASAEGVSFGVRTGGGGGGDVSLGVRTGGGGDVRFEGADMGLASPGAMTAASGQGDLGEARAGGGGWEGGAAAGATHEDEGGGIRVGDREGGGEVEGDPFMMEQELGWPEYPWWPVLADAIETALRSMTLEELNSRMSMHYLPDEPFIEELEGKDGMEFPPPAEPPLEDEAVIPARVIDELIDASDEAVLASLNEMEGIPKPDRDALDSARWMAYDAANEYLAERRSKRAPRRPQDPPAPSGKLLHLFEGFQHFRSMDDAVLEVTSAVLGQDGACLPGREPNPDLIETLPLDSRPEDWLFHEDDLYYVKCRVAEGILEELVEDTVQECKRVYSLREGARERWLATGEVA</sequence>
<feature type="compositionally biased region" description="Acidic residues" evidence="1">
    <location>
        <begin position="3880"/>
        <end position="3889"/>
    </location>
</feature>
<feature type="compositionally biased region" description="Gly residues" evidence="1">
    <location>
        <begin position="346"/>
        <end position="357"/>
    </location>
</feature>
<feature type="compositionally biased region" description="Low complexity" evidence="1">
    <location>
        <begin position="986"/>
        <end position="998"/>
    </location>
</feature>
<feature type="compositionally biased region" description="Acidic residues" evidence="1">
    <location>
        <begin position="514"/>
        <end position="523"/>
    </location>
</feature>
<feature type="compositionally biased region" description="Acidic residues" evidence="1">
    <location>
        <begin position="1875"/>
        <end position="1885"/>
    </location>
</feature>
<feature type="compositionally biased region" description="Basic and acidic residues" evidence="1">
    <location>
        <begin position="791"/>
        <end position="811"/>
    </location>
</feature>
<feature type="compositionally biased region" description="Low complexity" evidence="1">
    <location>
        <begin position="1053"/>
        <end position="1075"/>
    </location>
</feature>
<feature type="compositionally biased region" description="Polar residues" evidence="1">
    <location>
        <begin position="3101"/>
        <end position="3113"/>
    </location>
</feature>
<feature type="compositionally biased region" description="Gly residues" evidence="1">
    <location>
        <begin position="1485"/>
        <end position="1499"/>
    </location>
</feature>
<dbReference type="PANTHER" id="PTHR34491">
    <property type="entry name" value="A-TYPE INCLUSION PROTEIN, PUTATIVE-RELATED"/>
    <property type="match status" value="1"/>
</dbReference>
<feature type="region of interest" description="Disordered" evidence="1">
    <location>
        <begin position="1329"/>
        <end position="1383"/>
    </location>
</feature>
<feature type="compositionally biased region" description="Gly residues" evidence="1">
    <location>
        <begin position="2311"/>
        <end position="2322"/>
    </location>
</feature>
<feature type="compositionally biased region" description="Basic and acidic residues" evidence="1">
    <location>
        <begin position="1733"/>
        <end position="1744"/>
    </location>
</feature>
<feature type="compositionally biased region" description="Gly residues" evidence="1">
    <location>
        <begin position="1607"/>
        <end position="1625"/>
    </location>
</feature>
<feature type="region of interest" description="Disordered" evidence="1">
    <location>
        <begin position="1415"/>
        <end position="1558"/>
    </location>
</feature>
<feature type="region of interest" description="Disordered" evidence="1">
    <location>
        <begin position="2939"/>
        <end position="3006"/>
    </location>
</feature>
<feature type="region of interest" description="Disordered" evidence="1">
    <location>
        <begin position="1106"/>
        <end position="1160"/>
    </location>
</feature>
<feature type="compositionally biased region" description="Gly residues" evidence="1">
    <location>
        <begin position="3811"/>
        <end position="3822"/>
    </location>
</feature>
<feature type="compositionally biased region" description="Low complexity" evidence="1">
    <location>
        <begin position="1591"/>
        <end position="1606"/>
    </location>
</feature>
<feature type="region of interest" description="Disordered" evidence="1">
    <location>
        <begin position="3557"/>
        <end position="3625"/>
    </location>
</feature>
<proteinExistence type="predicted"/>
<feature type="compositionally biased region" description="Acidic residues" evidence="1">
    <location>
        <begin position="2749"/>
        <end position="2766"/>
    </location>
</feature>
<feature type="region of interest" description="Disordered" evidence="1">
    <location>
        <begin position="1"/>
        <end position="523"/>
    </location>
</feature>
<feature type="compositionally biased region" description="Basic and acidic residues" evidence="1">
    <location>
        <begin position="432"/>
        <end position="444"/>
    </location>
</feature>
<feature type="compositionally biased region" description="Basic and acidic residues" evidence="1">
    <location>
        <begin position="1985"/>
        <end position="1999"/>
    </location>
</feature>
<feature type="compositionally biased region" description="Low complexity" evidence="1">
    <location>
        <begin position="1819"/>
        <end position="1829"/>
    </location>
</feature>
<feature type="region of interest" description="Disordered" evidence="1">
    <location>
        <begin position="1587"/>
        <end position="1628"/>
    </location>
</feature>
<dbReference type="PANTHER" id="PTHR34491:SF74">
    <property type="entry name" value="DUF4456 DOMAIN-CONTAINING PROTEIN"/>
    <property type="match status" value="1"/>
</dbReference>
<feature type="compositionally biased region" description="Basic and acidic residues" evidence="1">
    <location>
        <begin position="3832"/>
        <end position="3846"/>
    </location>
</feature>
<feature type="compositionally biased region" description="Basic and acidic residues" evidence="1">
    <location>
        <begin position="3674"/>
        <end position="3688"/>
    </location>
</feature>
<feature type="compositionally biased region" description="Gly residues" evidence="1">
    <location>
        <begin position="907"/>
        <end position="916"/>
    </location>
</feature>
<feature type="region of interest" description="Disordered" evidence="1">
    <location>
        <begin position="1777"/>
        <end position="2016"/>
    </location>
</feature>
<feature type="region of interest" description="Disordered" evidence="1">
    <location>
        <begin position="3413"/>
        <end position="3536"/>
    </location>
</feature>
<feature type="compositionally biased region" description="Low complexity" evidence="1">
    <location>
        <begin position="862"/>
        <end position="871"/>
    </location>
</feature>
<dbReference type="OMA" id="NDATHEA"/>
<feature type="compositionally biased region" description="Low complexity" evidence="1">
    <location>
        <begin position="689"/>
        <end position="710"/>
    </location>
</feature>
<feature type="region of interest" description="Disordered" evidence="1">
    <location>
        <begin position="553"/>
        <end position="574"/>
    </location>
</feature>
<organism evidence="2 3">
    <name type="scientific">Ectocarpus siliculosus</name>
    <name type="common">Brown alga</name>
    <name type="synonym">Conferva siliculosa</name>
    <dbReference type="NCBI Taxonomy" id="2880"/>
    <lineage>
        <taxon>Eukaryota</taxon>
        <taxon>Sar</taxon>
        <taxon>Stramenopiles</taxon>
        <taxon>Ochrophyta</taxon>
        <taxon>PX clade</taxon>
        <taxon>Phaeophyceae</taxon>
        <taxon>Ectocarpales</taxon>
        <taxon>Ectocarpaceae</taxon>
        <taxon>Ectocarpus</taxon>
    </lineage>
</organism>
<name>D7FUD9_ECTSI</name>
<feature type="region of interest" description="Disordered" evidence="1">
    <location>
        <begin position="2266"/>
        <end position="2324"/>
    </location>
</feature>
<feature type="region of interest" description="Disordered" evidence="1">
    <location>
        <begin position="607"/>
        <end position="953"/>
    </location>
</feature>
<gene>
    <name evidence="2" type="ORF">Esi_0027_0085</name>
</gene>
<feature type="compositionally biased region" description="Basic and acidic residues" evidence="1">
    <location>
        <begin position="269"/>
        <end position="279"/>
    </location>
</feature>
<feature type="compositionally biased region" description="Acidic residues" evidence="1">
    <location>
        <begin position="1804"/>
        <end position="1815"/>
    </location>
</feature>
<feature type="compositionally biased region" description="Basic and acidic residues" evidence="1">
    <location>
        <begin position="2123"/>
        <end position="2133"/>
    </location>
</feature>
<feature type="region of interest" description="Disordered" evidence="1">
    <location>
        <begin position="3910"/>
        <end position="3952"/>
    </location>
</feature>
<feature type="compositionally biased region" description="Basic and acidic residues" evidence="1">
    <location>
        <begin position="143"/>
        <end position="162"/>
    </location>
</feature>
<feature type="compositionally biased region" description="Pro residues" evidence="1">
    <location>
        <begin position="654"/>
        <end position="665"/>
    </location>
</feature>
<feature type="region of interest" description="Disordered" evidence="1">
    <location>
        <begin position="3275"/>
        <end position="3299"/>
    </location>
</feature>
<reference evidence="2 3" key="1">
    <citation type="journal article" date="2010" name="Nature">
        <title>The Ectocarpus genome and the independent evolution of multicellularity in brown algae.</title>
        <authorList>
            <person name="Cock J.M."/>
            <person name="Sterck L."/>
            <person name="Rouze P."/>
            <person name="Scornet D."/>
            <person name="Allen A.E."/>
            <person name="Amoutzias G."/>
            <person name="Anthouard V."/>
            <person name="Artiguenave F."/>
            <person name="Aury J.M."/>
            <person name="Badger J.H."/>
            <person name="Beszteri B."/>
            <person name="Billiau K."/>
            <person name="Bonnet E."/>
            <person name="Bothwell J.H."/>
            <person name="Bowler C."/>
            <person name="Boyen C."/>
            <person name="Brownlee C."/>
            <person name="Carrano C.J."/>
            <person name="Charrier B."/>
            <person name="Cho G.Y."/>
            <person name="Coelho S.M."/>
            <person name="Collen J."/>
            <person name="Corre E."/>
            <person name="Da Silva C."/>
            <person name="Delage L."/>
            <person name="Delaroque N."/>
            <person name="Dittami S.M."/>
            <person name="Doulbeau S."/>
            <person name="Elias M."/>
            <person name="Farnham G."/>
            <person name="Gachon C.M."/>
            <person name="Gschloessl B."/>
            <person name="Heesch S."/>
            <person name="Jabbari K."/>
            <person name="Jubin C."/>
            <person name="Kawai H."/>
            <person name="Kimura K."/>
            <person name="Kloareg B."/>
            <person name="Kupper F.C."/>
            <person name="Lang D."/>
            <person name="Le Bail A."/>
            <person name="Leblanc C."/>
            <person name="Lerouge P."/>
            <person name="Lohr M."/>
            <person name="Lopez P.J."/>
            <person name="Martens C."/>
            <person name="Maumus F."/>
            <person name="Michel G."/>
            <person name="Miranda-Saavedra D."/>
            <person name="Morales J."/>
            <person name="Moreau H."/>
            <person name="Motomura T."/>
            <person name="Nagasato C."/>
            <person name="Napoli C.A."/>
            <person name="Nelson D.R."/>
            <person name="Nyvall-Collen P."/>
            <person name="Peters A.F."/>
            <person name="Pommier C."/>
            <person name="Potin P."/>
            <person name="Poulain J."/>
            <person name="Quesneville H."/>
            <person name="Read B."/>
            <person name="Rensing S.A."/>
            <person name="Ritter A."/>
            <person name="Rousvoal S."/>
            <person name="Samanta M."/>
            <person name="Samson G."/>
            <person name="Schroeder D.C."/>
            <person name="Segurens B."/>
            <person name="Strittmatter M."/>
            <person name="Tonon T."/>
            <person name="Tregear J.W."/>
            <person name="Valentin K."/>
            <person name="von Dassow P."/>
            <person name="Yamagishi T."/>
            <person name="Van de Peer Y."/>
            <person name="Wincker P."/>
        </authorList>
    </citation>
    <scope>NUCLEOTIDE SEQUENCE [LARGE SCALE GENOMIC DNA]</scope>
    <source>
        <strain evidence="3">Ec32 / CCAP1310/4</strain>
    </source>
</reference>
<feature type="compositionally biased region" description="Low complexity" evidence="1">
    <location>
        <begin position="104"/>
        <end position="136"/>
    </location>
</feature>
<feature type="compositionally biased region" description="Basic and acidic residues" evidence="1">
    <location>
        <begin position="971"/>
        <end position="981"/>
    </location>
</feature>
<feature type="compositionally biased region" description="Basic and acidic residues" evidence="1">
    <location>
        <begin position="2944"/>
        <end position="2960"/>
    </location>
</feature>
<dbReference type="InParanoid" id="D7FUD9"/>
<feature type="compositionally biased region" description="Basic and acidic residues" evidence="1">
    <location>
        <begin position="495"/>
        <end position="504"/>
    </location>
</feature>
<feature type="compositionally biased region" description="Basic and acidic residues" evidence="1">
    <location>
        <begin position="827"/>
        <end position="844"/>
    </location>
</feature>
<feature type="compositionally biased region" description="Basic and acidic residues" evidence="1">
    <location>
        <begin position="455"/>
        <end position="469"/>
    </location>
</feature>
<feature type="compositionally biased region" description="Low complexity" evidence="1">
    <location>
        <begin position="1530"/>
        <end position="1558"/>
    </location>
</feature>
<feature type="compositionally biased region" description="Basic and acidic residues" evidence="1">
    <location>
        <begin position="2767"/>
        <end position="2778"/>
    </location>
</feature>
<feature type="region of interest" description="Disordered" evidence="1">
    <location>
        <begin position="3362"/>
        <end position="3395"/>
    </location>
</feature>
<keyword evidence="3" id="KW-1185">Reference proteome</keyword>
<feature type="region of interest" description="Disordered" evidence="1">
    <location>
        <begin position="3640"/>
        <end position="3898"/>
    </location>
</feature>
<feature type="region of interest" description="Disordered" evidence="1">
    <location>
        <begin position="971"/>
        <end position="1002"/>
    </location>
</feature>
<feature type="compositionally biased region" description="Acidic residues" evidence="1">
    <location>
        <begin position="1897"/>
        <end position="1916"/>
    </location>
</feature>
<dbReference type="EMBL" id="FN648453">
    <property type="protein sequence ID" value="CBJ26209.1"/>
    <property type="molecule type" value="Genomic_DNA"/>
</dbReference>
<accession>D7FUD9</accession>
<feature type="compositionally biased region" description="Low complexity" evidence="1">
    <location>
        <begin position="2178"/>
        <end position="2192"/>
    </location>
</feature>
<feature type="region of interest" description="Disordered" evidence="1">
    <location>
        <begin position="3089"/>
        <end position="3197"/>
    </location>
</feature>